<dbReference type="EMBL" id="KB096743">
    <property type="protein sequence ID" value="ESO01595.1"/>
    <property type="molecule type" value="Genomic_DNA"/>
</dbReference>
<dbReference type="InterPro" id="IPR011029">
    <property type="entry name" value="DEATH-like_dom_sf"/>
</dbReference>
<dbReference type="AlphaFoldDB" id="T1F890"/>
<accession>T1F890</accession>
<protein>
    <recommendedName>
        <fullName evidence="1">CARD domain-containing protein</fullName>
    </recommendedName>
</protein>
<reference evidence="3" key="3">
    <citation type="submission" date="2015-06" db="UniProtKB">
        <authorList>
            <consortium name="EnsemblMetazoa"/>
        </authorList>
    </citation>
    <scope>IDENTIFICATION</scope>
</reference>
<reference evidence="4" key="1">
    <citation type="submission" date="2012-12" db="EMBL/GenBank/DDBJ databases">
        <authorList>
            <person name="Hellsten U."/>
            <person name="Grimwood J."/>
            <person name="Chapman J.A."/>
            <person name="Shapiro H."/>
            <person name="Aerts A."/>
            <person name="Otillar R.P."/>
            <person name="Terry A.Y."/>
            <person name="Boore J.L."/>
            <person name="Simakov O."/>
            <person name="Marletaz F."/>
            <person name="Cho S.-J."/>
            <person name="Edsinger-Gonzales E."/>
            <person name="Havlak P."/>
            <person name="Kuo D.-H."/>
            <person name="Larsson T."/>
            <person name="Lv J."/>
            <person name="Arendt D."/>
            <person name="Savage R."/>
            <person name="Osoegawa K."/>
            <person name="de Jong P."/>
            <person name="Lindberg D.R."/>
            <person name="Seaver E.C."/>
            <person name="Weisblat D.A."/>
            <person name="Putnam N.H."/>
            <person name="Grigoriev I.V."/>
            <person name="Rokhsar D.S."/>
        </authorList>
    </citation>
    <scope>NUCLEOTIDE SEQUENCE</scope>
</reference>
<name>T1F890_HELRO</name>
<proteinExistence type="predicted"/>
<gene>
    <name evidence="3" type="primary">20205039</name>
    <name evidence="2" type="ORF">HELRODRAFT_174553</name>
</gene>
<dbReference type="GO" id="GO:2001235">
    <property type="term" value="P:positive regulation of apoptotic signaling pathway"/>
    <property type="evidence" value="ECO:0000318"/>
    <property type="project" value="GO_Central"/>
</dbReference>
<dbReference type="CTD" id="20205039"/>
<organism evidence="3 4">
    <name type="scientific">Helobdella robusta</name>
    <name type="common">Californian leech</name>
    <dbReference type="NCBI Taxonomy" id="6412"/>
    <lineage>
        <taxon>Eukaryota</taxon>
        <taxon>Metazoa</taxon>
        <taxon>Spiralia</taxon>
        <taxon>Lophotrochozoa</taxon>
        <taxon>Annelida</taxon>
        <taxon>Clitellata</taxon>
        <taxon>Hirudinea</taxon>
        <taxon>Rhynchobdellida</taxon>
        <taxon>Glossiphoniidae</taxon>
        <taxon>Helobdella</taxon>
    </lineage>
</organism>
<dbReference type="Proteomes" id="UP000015101">
    <property type="component" value="Unassembled WGS sequence"/>
</dbReference>
<evidence type="ECO:0000313" key="2">
    <source>
        <dbReference type="EMBL" id="ESO01595.1"/>
    </source>
</evidence>
<dbReference type="PANTHER" id="PTHR15034:SF5">
    <property type="entry name" value="DEATH DOMAIN-CONTAINING PROTEIN CRADD"/>
    <property type="match status" value="1"/>
</dbReference>
<dbReference type="GO" id="GO:0002020">
    <property type="term" value="F:protease binding"/>
    <property type="evidence" value="ECO:0007669"/>
    <property type="project" value="InterPro"/>
</dbReference>
<dbReference type="OrthoDB" id="8888059at2759"/>
<dbReference type="SUPFAM" id="SSF47986">
    <property type="entry name" value="DEATH domain"/>
    <property type="match status" value="1"/>
</dbReference>
<dbReference type="InterPro" id="IPR001315">
    <property type="entry name" value="CARD"/>
</dbReference>
<dbReference type="PANTHER" id="PTHR15034">
    <property type="entry name" value="DEATH DOMAIN-CONTAINING PROTEIN CRADD"/>
    <property type="match status" value="1"/>
</dbReference>
<dbReference type="EnsemblMetazoa" id="HelroT174553">
    <property type="protein sequence ID" value="HelroP174553"/>
    <property type="gene ID" value="HelroG174553"/>
</dbReference>
<reference evidence="2 4" key="2">
    <citation type="journal article" date="2013" name="Nature">
        <title>Insights into bilaterian evolution from three spiralian genomes.</title>
        <authorList>
            <person name="Simakov O."/>
            <person name="Marletaz F."/>
            <person name="Cho S.J."/>
            <person name="Edsinger-Gonzales E."/>
            <person name="Havlak P."/>
            <person name="Hellsten U."/>
            <person name="Kuo D.H."/>
            <person name="Larsson T."/>
            <person name="Lv J."/>
            <person name="Arendt D."/>
            <person name="Savage R."/>
            <person name="Osoegawa K."/>
            <person name="de Jong P."/>
            <person name="Grimwood J."/>
            <person name="Chapman J.A."/>
            <person name="Shapiro H."/>
            <person name="Aerts A."/>
            <person name="Otillar R.P."/>
            <person name="Terry A.Y."/>
            <person name="Boore J.L."/>
            <person name="Grigoriev I.V."/>
            <person name="Lindberg D.R."/>
            <person name="Seaver E.C."/>
            <person name="Weisblat D.A."/>
            <person name="Putnam N.H."/>
            <person name="Rokhsar D.S."/>
        </authorList>
    </citation>
    <scope>NUCLEOTIDE SEQUENCE</scope>
</reference>
<evidence type="ECO:0000259" key="1">
    <source>
        <dbReference type="PROSITE" id="PS50209"/>
    </source>
</evidence>
<evidence type="ECO:0000313" key="3">
    <source>
        <dbReference type="EnsemblMetazoa" id="HelroP174553"/>
    </source>
</evidence>
<dbReference type="EMBL" id="AMQM01004954">
    <property type="status" value="NOT_ANNOTATED_CDS"/>
    <property type="molecule type" value="Genomic_DNA"/>
</dbReference>
<dbReference type="InParanoid" id="T1F890"/>
<dbReference type="InterPro" id="IPR037939">
    <property type="entry name" value="CRADD"/>
</dbReference>
<dbReference type="GeneID" id="20205039"/>
<dbReference type="GO" id="GO:0005737">
    <property type="term" value="C:cytoplasm"/>
    <property type="evidence" value="ECO:0000318"/>
    <property type="project" value="GO_Central"/>
</dbReference>
<dbReference type="CDD" id="cd01671">
    <property type="entry name" value="CARD"/>
    <property type="match status" value="1"/>
</dbReference>
<dbReference type="GO" id="GO:0070513">
    <property type="term" value="F:death domain binding"/>
    <property type="evidence" value="ECO:0007669"/>
    <property type="project" value="InterPro"/>
</dbReference>
<dbReference type="HOGENOM" id="CLU_1534224_0_0_1"/>
<keyword evidence="4" id="KW-1185">Reference proteome</keyword>
<dbReference type="Pfam" id="PF00619">
    <property type="entry name" value="CARD"/>
    <property type="match status" value="1"/>
</dbReference>
<dbReference type="RefSeq" id="XP_009020249.1">
    <property type="nucleotide sequence ID" value="XM_009022001.1"/>
</dbReference>
<dbReference type="PROSITE" id="PS50209">
    <property type="entry name" value="CARD"/>
    <property type="match status" value="1"/>
</dbReference>
<dbReference type="KEGG" id="hro:HELRODRAFT_174553"/>
<feature type="domain" description="CARD" evidence="1">
    <location>
        <begin position="4"/>
        <end position="94"/>
    </location>
</feature>
<dbReference type="Gene3D" id="1.10.533.10">
    <property type="entry name" value="Death Domain, Fas"/>
    <property type="match status" value="1"/>
</dbReference>
<evidence type="ECO:0000313" key="4">
    <source>
        <dbReference type="Proteomes" id="UP000015101"/>
    </source>
</evidence>
<sequence length="175" mass="20652">MAMMTEEHKRLLKVNHFNILERIVDVDAVLDHLFQMEIISKDTLEKINLKQTIKDKARALMLQLARLSEEAYHAFLLALLRTNQIELARLFDPNYEGPDTVDKDASEISLIETFKFEDLQTEMMSDAEVYMHIKDKRNYKLPFLERNSDMIYGRVLIINNIEFDILDRRTGLFVE</sequence>